<accession>A0AAD6U0C6</accession>
<dbReference type="GO" id="GO:0008474">
    <property type="term" value="F:palmitoyl-(protein) hydrolase activity"/>
    <property type="evidence" value="ECO:0007669"/>
    <property type="project" value="TreeGrafter"/>
</dbReference>
<evidence type="ECO:0000313" key="5">
    <source>
        <dbReference type="Proteomes" id="UP001222325"/>
    </source>
</evidence>
<keyword evidence="5" id="KW-1185">Reference proteome</keyword>
<evidence type="ECO:0000313" key="4">
    <source>
        <dbReference type="EMBL" id="KAJ7080596.1"/>
    </source>
</evidence>
<gene>
    <name evidence="4" type="ORF">B0H15DRAFT_1025129</name>
</gene>
<evidence type="ECO:0000259" key="3">
    <source>
        <dbReference type="Pfam" id="PF00561"/>
    </source>
</evidence>
<dbReference type="Pfam" id="PF00561">
    <property type="entry name" value="Abhydrolase_1"/>
    <property type="match status" value="1"/>
</dbReference>
<feature type="domain" description="AB hydrolase-1" evidence="3">
    <location>
        <begin position="485"/>
        <end position="600"/>
    </location>
</feature>
<dbReference type="InterPro" id="IPR029058">
    <property type="entry name" value="AB_hydrolase_fold"/>
</dbReference>
<feature type="region of interest" description="Disordered" evidence="1">
    <location>
        <begin position="54"/>
        <end position="89"/>
    </location>
</feature>
<keyword evidence="2" id="KW-0732">Signal</keyword>
<dbReference type="GO" id="GO:0016020">
    <property type="term" value="C:membrane"/>
    <property type="evidence" value="ECO:0007669"/>
    <property type="project" value="TreeGrafter"/>
</dbReference>
<evidence type="ECO:0000256" key="1">
    <source>
        <dbReference type="SAM" id="MobiDB-lite"/>
    </source>
</evidence>
<sequence length="714" mass="77023">MFSVKFSSLFALTLAAIAIAGPVARAPAVEENNTSWTIAAADVEARATPTADLVDSDNTSWHIGSRTAPTQVAREGPAPELVDSNNTGWHIGRTVPTPVARVAPAADLVDSDNTSWHIGSRTAPTPVARAEDVDSDNKGWTIGNKRFEAVEPNNDSWTIKRAERAVPTAALDKNNDSWTIHAAKRAAPTAAVDGDNKNWSIGKTERAEEVEANNDSWTIKAQRAVPTAAILENNNDHWTINNAKRAGPTAAVSSVLVEGMQKSTRIQVEANNDSWTIKNAQRAVPTAALEGSNDKWTIQAERALPTSAVDSDNTKWVIGNRAEEAVDSDNSHWTIGKPEARALDESNTSWTIGVVEPAEATRITFAKGTFATAATLSTVGNERLLRRVISPQLTLLGIGAGLLYYGQNYLIYPSAFPAGSRTEDVPVPTAFGLSYEDLELKTSDGITLRCYLLPQSKQLSTTHAAAAPLPGEDDKTEDEFISSRPTVMMFHGNGGNHGHRIPLAKVFYLKMRCNVLMVSYRGYGLSDGSPSEKGLQIDAQTALDYLTTDPCFSKTPIILYGQSIGGAVSIDLASRNPSKIAALILENTFTSLPSLVPHALPLLGPFSFLCHQKWDSASKVPLIPATTPILMLSGVADDLVPKEHMRALWEIVARRGETKTPGGVEFSRGLERAKYLEFERGGHNDTCVQPGYWTAVADFVAGLGDQPEQLETKL</sequence>
<reference evidence="4" key="1">
    <citation type="submission" date="2023-03" db="EMBL/GenBank/DDBJ databases">
        <title>Massive genome expansion in bonnet fungi (Mycena s.s.) driven by repeated elements and novel gene families across ecological guilds.</title>
        <authorList>
            <consortium name="Lawrence Berkeley National Laboratory"/>
            <person name="Harder C.B."/>
            <person name="Miyauchi S."/>
            <person name="Viragh M."/>
            <person name="Kuo A."/>
            <person name="Thoen E."/>
            <person name="Andreopoulos B."/>
            <person name="Lu D."/>
            <person name="Skrede I."/>
            <person name="Drula E."/>
            <person name="Henrissat B."/>
            <person name="Morin E."/>
            <person name="Kohler A."/>
            <person name="Barry K."/>
            <person name="LaButti K."/>
            <person name="Morin E."/>
            <person name="Salamov A."/>
            <person name="Lipzen A."/>
            <person name="Mereny Z."/>
            <person name="Hegedus B."/>
            <person name="Baldrian P."/>
            <person name="Stursova M."/>
            <person name="Weitz H."/>
            <person name="Taylor A."/>
            <person name="Grigoriev I.V."/>
            <person name="Nagy L.G."/>
            <person name="Martin F."/>
            <person name="Kauserud H."/>
        </authorList>
    </citation>
    <scope>NUCLEOTIDE SEQUENCE</scope>
    <source>
        <strain evidence="4">CBHHK173m</strain>
    </source>
</reference>
<dbReference type="Gene3D" id="3.40.50.1820">
    <property type="entry name" value="alpha/beta hydrolase"/>
    <property type="match status" value="1"/>
</dbReference>
<dbReference type="PANTHER" id="PTHR12277">
    <property type="entry name" value="ALPHA/BETA HYDROLASE DOMAIN-CONTAINING PROTEIN"/>
    <property type="match status" value="1"/>
</dbReference>
<feature type="chain" id="PRO_5041948607" evidence="2">
    <location>
        <begin position="21"/>
        <end position="714"/>
    </location>
</feature>
<dbReference type="InterPro" id="IPR000073">
    <property type="entry name" value="AB_hydrolase_1"/>
</dbReference>
<dbReference type="AlphaFoldDB" id="A0AAD6U0C6"/>
<proteinExistence type="predicted"/>
<organism evidence="4 5">
    <name type="scientific">Mycena belliarum</name>
    <dbReference type="NCBI Taxonomy" id="1033014"/>
    <lineage>
        <taxon>Eukaryota</taxon>
        <taxon>Fungi</taxon>
        <taxon>Dikarya</taxon>
        <taxon>Basidiomycota</taxon>
        <taxon>Agaricomycotina</taxon>
        <taxon>Agaricomycetes</taxon>
        <taxon>Agaricomycetidae</taxon>
        <taxon>Agaricales</taxon>
        <taxon>Marasmiineae</taxon>
        <taxon>Mycenaceae</taxon>
        <taxon>Mycena</taxon>
    </lineage>
</organism>
<dbReference type="SUPFAM" id="SSF53474">
    <property type="entry name" value="alpha/beta-Hydrolases"/>
    <property type="match status" value="1"/>
</dbReference>
<dbReference type="Proteomes" id="UP001222325">
    <property type="component" value="Unassembled WGS sequence"/>
</dbReference>
<feature type="signal peptide" evidence="2">
    <location>
        <begin position="1"/>
        <end position="20"/>
    </location>
</feature>
<name>A0AAD6U0C6_9AGAR</name>
<keyword evidence="4" id="KW-0378">Hydrolase</keyword>
<comment type="caution">
    <text evidence="4">The sequence shown here is derived from an EMBL/GenBank/DDBJ whole genome shotgun (WGS) entry which is preliminary data.</text>
</comment>
<dbReference type="EMBL" id="JARJCN010000054">
    <property type="protein sequence ID" value="KAJ7080596.1"/>
    <property type="molecule type" value="Genomic_DNA"/>
</dbReference>
<feature type="compositionally biased region" description="Polar residues" evidence="1">
    <location>
        <begin position="56"/>
        <end position="70"/>
    </location>
</feature>
<dbReference type="PANTHER" id="PTHR12277:SF81">
    <property type="entry name" value="PROTEIN ABHD13"/>
    <property type="match status" value="1"/>
</dbReference>
<evidence type="ECO:0000256" key="2">
    <source>
        <dbReference type="SAM" id="SignalP"/>
    </source>
</evidence>
<protein>
    <submittedName>
        <fullName evidence="4">Alpha/Beta hydrolase protein</fullName>
    </submittedName>
</protein>